<reference evidence="2" key="1">
    <citation type="journal article" date="2023" name="Front. Plant Sci.">
        <title>Chromosomal-level genome assembly of Melastoma candidum provides insights into trichome evolution.</title>
        <authorList>
            <person name="Zhong Y."/>
            <person name="Wu W."/>
            <person name="Sun C."/>
            <person name="Zou P."/>
            <person name="Liu Y."/>
            <person name="Dai S."/>
            <person name="Zhou R."/>
        </authorList>
    </citation>
    <scope>NUCLEOTIDE SEQUENCE [LARGE SCALE GENOMIC DNA]</scope>
</reference>
<dbReference type="EMBL" id="CM042888">
    <property type="protein sequence ID" value="KAI4325468.1"/>
    <property type="molecule type" value="Genomic_DNA"/>
</dbReference>
<organism evidence="1 2">
    <name type="scientific">Melastoma candidum</name>
    <dbReference type="NCBI Taxonomy" id="119954"/>
    <lineage>
        <taxon>Eukaryota</taxon>
        <taxon>Viridiplantae</taxon>
        <taxon>Streptophyta</taxon>
        <taxon>Embryophyta</taxon>
        <taxon>Tracheophyta</taxon>
        <taxon>Spermatophyta</taxon>
        <taxon>Magnoliopsida</taxon>
        <taxon>eudicotyledons</taxon>
        <taxon>Gunneridae</taxon>
        <taxon>Pentapetalae</taxon>
        <taxon>rosids</taxon>
        <taxon>malvids</taxon>
        <taxon>Myrtales</taxon>
        <taxon>Melastomataceae</taxon>
        <taxon>Melastomatoideae</taxon>
        <taxon>Melastomateae</taxon>
        <taxon>Melastoma</taxon>
    </lineage>
</organism>
<comment type="caution">
    <text evidence="1">The sequence shown here is derived from an EMBL/GenBank/DDBJ whole genome shotgun (WGS) entry which is preliminary data.</text>
</comment>
<sequence length="598" mass="66096">MSRALSTRRGHRRYEKLGKELAHSVPEPKLLRSTTLPAPRESNLSLSRSAAVVNEEPGAPGGPLPAKLAKKARKSHPLFGLFDGSWRKKAAARPELARYLAYVKEGGVWDANPHPSYGVSNRPRRHPPFPSRPQKTMPTFTAIALDSLLERGASRSVEKSSDNNMPLPKSKPLNHPKPIPNPRLERRSSASAIERKITQPKMTPALYATPEATPVPESPTPSSYPPSPYIINHKRRGPSLSRIVSEDDLSDQKRTEEVNGGAEVGEETKEISSKDDIHASLPIPDEVKDEKTDVLSVSHVGCTTRDSRNGVHEVGSNSSGNGIEEFGLAQVPATPGKKGDLAHVPATPGKEGDGDCFFDPQDSLSYFSNTDDEDSGTAERLVKFTRSRGEFFDAQEELSSDGGAQSSLNELEEELRGIRLSLSMEMERRKQADETLSHMRSNWQRIREQLSQAGITLPVNLAMEAELLDVDTTEQLCQQVDLVRFVSEAIGRGLAKAEAETAMEAMLEAKNFEIARLSDRLHYYETVNHEMSQRNQEAVEAARQRRHQRKRRQRWIWGSIAVATSLGASALAWSYTQSGRGPSSTSHDQEYEHANCAP</sequence>
<name>A0ACB9MMD6_9MYRT</name>
<gene>
    <name evidence="1" type="ORF">MLD38_030865</name>
</gene>
<protein>
    <submittedName>
        <fullName evidence="1">Uncharacterized protein</fullName>
    </submittedName>
</protein>
<dbReference type="Proteomes" id="UP001057402">
    <property type="component" value="Chromosome 9"/>
</dbReference>
<accession>A0ACB9MMD6</accession>
<evidence type="ECO:0000313" key="2">
    <source>
        <dbReference type="Proteomes" id="UP001057402"/>
    </source>
</evidence>
<evidence type="ECO:0000313" key="1">
    <source>
        <dbReference type="EMBL" id="KAI4325468.1"/>
    </source>
</evidence>
<keyword evidence="2" id="KW-1185">Reference proteome</keyword>
<proteinExistence type="predicted"/>